<keyword evidence="2" id="KW-1185">Reference proteome</keyword>
<evidence type="ECO:0000313" key="2">
    <source>
        <dbReference type="Proteomes" id="UP000318626"/>
    </source>
</evidence>
<evidence type="ECO:0000313" key="1">
    <source>
        <dbReference type="EMBL" id="QDU76577.1"/>
    </source>
</evidence>
<dbReference type="KEGG" id="bvo:Pan97_36290"/>
<gene>
    <name evidence="1" type="ORF">Pan97_36290</name>
</gene>
<dbReference type="AlphaFoldDB" id="A0A518CBH9"/>
<dbReference type="OrthoDB" id="271029at2"/>
<protein>
    <submittedName>
        <fullName evidence="1">Uncharacterized protein</fullName>
    </submittedName>
</protein>
<dbReference type="Proteomes" id="UP000318626">
    <property type="component" value="Chromosome"/>
</dbReference>
<dbReference type="RefSeq" id="WP_144974791.1">
    <property type="nucleotide sequence ID" value="NZ_CP036289.1"/>
</dbReference>
<reference evidence="2" key="1">
    <citation type="submission" date="2019-02" db="EMBL/GenBank/DDBJ databases">
        <title>Deep-cultivation of Planctomycetes and their phenomic and genomic characterization uncovers novel biology.</title>
        <authorList>
            <person name="Wiegand S."/>
            <person name="Jogler M."/>
            <person name="Boedeker C."/>
            <person name="Pinto D."/>
            <person name="Vollmers J."/>
            <person name="Rivas-Marin E."/>
            <person name="Kohn T."/>
            <person name="Peeters S.H."/>
            <person name="Heuer A."/>
            <person name="Rast P."/>
            <person name="Oberbeckmann S."/>
            <person name="Bunk B."/>
            <person name="Jeske O."/>
            <person name="Meyerdierks A."/>
            <person name="Storesund J.E."/>
            <person name="Kallscheuer N."/>
            <person name="Luecker S."/>
            <person name="Lage O.M."/>
            <person name="Pohl T."/>
            <person name="Merkel B.J."/>
            <person name="Hornburger P."/>
            <person name="Mueller R.-W."/>
            <person name="Bruemmer F."/>
            <person name="Labrenz M."/>
            <person name="Spormann A.M."/>
            <person name="Op den Camp H."/>
            <person name="Overmann J."/>
            <person name="Amann R."/>
            <person name="Jetten M.S.M."/>
            <person name="Mascher T."/>
            <person name="Medema M.H."/>
            <person name="Devos D.P."/>
            <person name="Kaster A.-K."/>
            <person name="Ovreas L."/>
            <person name="Rohde M."/>
            <person name="Galperin M.Y."/>
            <person name="Jogler C."/>
        </authorList>
    </citation>
    <scope>NUCLEOTIDE SEQUENCE [LARGE SCALE GENOMIC DNA]</scope>
    <source>
        <strain evidence="2">Pan97</strain>
    </source>
</reference>
<dbReference type="EMBL" id="CP036289">
    <property type="protein sequence ID" value="QDU76577.1"/>
    <property type="molecule type" value="Genomic_DNA"/>
</dbReference>
<sequence>MTCRIFAALTVLLVLGFCVGFEAKADRFVEAKNVVSVQLTPEFHPEVEFRIAEALKRPPIEWSVARDHTFAEKSEPIQQKQVAAEMISQWESLLANPIHADFQDSINAHLRSIIKSEFAAQKRGETLQTSPVALTDVELGIEQEIPWDDLPQVNTGEEVMTPIAIEESEFPLDPYGYDEYNNYFEPEIYDWFVFVTDDLTVVYVYENSDVLPSKIDPAMLAEQNAQPVVPESFQVFVREKFRSIASGEITLRDLVVTIQQHWAAVMQPISIASLKKTELLPVHRVSQLQDLLRF</sequence>
<organism evidence="1 2">
    <name type="scientific">Bremerella volcania</name>
    <dbReference type="NCBI Taxonomy" id="2527984"/>
    <lineage>
        <taxon>Bacteria</taxon>
        <taxon>Pseudomonadati</taxon>
        <taxon>Planctomycetota</taxon>
        <taxon>Planctomycetia</taxon>
        <taxon>Pirellulales</taxon>
        <taxon>Pirellulaceae</taxon>
        <taxon>Bremerella</taxon>
    </lineage>
</organism>
<accession>A0A518CBH9</accession>
<proteinExistence type="predicted"/>
<name>A0A518CBH9_9BACT</name>